<evidence type="ECO:0000256" key="1">
    <source>
        <dbReference type="SAM" id="SignalP"/>
    </source>
</evidence>
<protein>
    <submittedName>
        <fullName evidence="2">DUF6702 family protein</fullName>
    </submittedName>
</protein>
<name>A0ABW3JGT5_9FLAO</name>
<keyword evidence="1" id="KW-0732">Signal</keyword>
<dbReference type="EMBL" id="JBHTJI010000001">
    <property type="protein sequence ID" value="MFD0989708.1"/>
    <property type="molecule type" value="Genomic_DNA"/>
</dbReference>
<accession>A0ABW3JGT5</accession>
<feature type="chain" id="PRO_5046007824" evidence="1">
    <location>
        <begin position="23"/>
        <end position="167"/>
    </location>
</feature>
<gene>
    <name evidence="2" type="ORF">ACFQ1R_06345</name>
</gene>
<dbReference type="Proteomes" id="UP001597061">
    <property type="component" value="Unassembled WGS sequence"/>
</dbReference>
<dbReference type="Pfam" id="PF20420">
    <property type="entry name" value="DUF6702"/>
    <property type="match status" value="1"/>
</dbReference>
<sequence>MKFLQNIILVCSLSFFSFTALHDYYVSVTQIDYSKEKQSVQITSRIFLSDIESVLRQRYDRSISFGEALEPKNIDTYIQQYLREKLTIKINGEKVNFVFIGKEYDYDIMKCYLEIPKVKSIKSFEISNKVLFDIIQEQQNIIKTNINSQQKSAILIPENSSFFSKYN</sequence>
<comment type="caution">
    <text evidence="2">The sequence shown here is derived from an EMBL/GenBank/DDBJ whole genome shotgun (WGS) entry which is preliminary data.</text>
</comment>
<feature type="signal peptide" evidence="1">
    <location>
        <begin position="1"/>
        <end position="22"/>
    </location>
</feature>
<keyword evidence="3" id="KW-1185">Reference proteome</keyword>
<dbReference type="RefSeq" id="WP_379925288.1">
    <property type="nucleotide sequence ID" value="NZ_JBHTJI010000001.1"/>
</dbReference>
<reference evidence="3" key="1">
    <citation type="journal article" date="2019" name="Int. J. Syst. Evol. Microbiol.">
        <title>The Global Catalogue of Microorganisms (GCM) 10K type strain sequencing project: providing services to taxonomists for standard genome sequencing and annotation.</title>
        <authorList>
            <consortium name="The Broad Institute Genomics Platform"/>
            <consortium name="The Broad Institute Genome Sequencing Center for Infectious Disease"/>
            <person name="Wu L."/>
            <person name="Ma J."/>
        </authorList>
    </citation>
    <scope>NUCLEOTIDE SEQUENCE [LARGE SCALE GENOMIC DNA]</scope>
    <source>
        <strain evidence="3">CCUG 62414</strain>
    </source>
</reference>
<evidence type="ECO:0000313" key="3">
    <source>
        <dbReference type="Proteomes" id="UP001597061"/>
    </source>
</evidence>
<proteinExistence type="predicted"/>
<organism evidence="2 3">
    <name type="scientific">Mariniflexile jejuense</name>
    <dbReference type="NCBI Taxonomy" id="1173582"/>
    <lineage>
        <taxon>Bacteria</taxon>
        <taxon>Pseudomonadati</taxon>
        <taxon>Bacteroidota</taxon>
        <taxon>Flavobacteriia</taxon>
        <taxon>Flavobacteriales</taxon>
        <taxon>Flavobacteriaceae</taxon>
        <taxon>Mariniflexile</taxon>
    </lineage>
</organism>
<dbReference type="InterPro" id="IPR046525">
    <property type="entry name" value="DUF6702"/>
</dbReference>
<evidence type="ECO:0000313" key="2">
    <source>
        <dbReference type="EMBL" id="MFD0989708.1"/>
    </source>
</evidence>